<keyword evidence="2 4" id="KW-0863">Zinc-finger</keyword>
<evidence type="ECO:0000256" key="2">
    <source>
        <dbReference type="ARBA" id="ARBA00022771"/>
    </source>
</evidence>
<dbReference type="PANTHER" id="PTHR45931">
    <property type="entry name" value="SI:CH211-59O9.10"/>
    <property type="match status" value="1"/>
</dbReference>
<dbReference type="Proteomes" id="UP001195483">
    <property type="component" value="Unassembled WGS sequence"/>
</dbReference>
<evidence type="ECO:0000256" key="1">
    <source>
        <dbReference type="ARBA" id="ARBA00022723"/>
    </source>
</evidence>
<dbReference type="InterPro" id="IPR051834">
    <property type="entry name" value="RING_finger_E3_ligase"/>
</dbReference>
<dbReference type="GO" id="GO:0006511">
    <property type="term" value="P:ubiquitin-dependent protein catabolic process"/>
    <property type="evidence" value="ECO:0007669"/>
    <property type="project" value="TreeGrafter"/>
</dbReference>
<organism evidence="6 7">
    <name type="scientific">Potamilus streckersoni</name>
    <dbReference type="NCBI Taxonomy" id="2493646"/>
    <lineage>
        <taxon>Eukaryota</taxon>
        <taxon>Metazoa</taxon>
        <taxon>Spiralia</taxon>
        <taxon>Lophotrochozoa</taxon>
        <taxon>Mollusca</taxon>
        <taxon>Bivalvia</taxon>
        <taxon>Autobranchia</taxon>
        <taxon>Heteroconchia</taxon>
        <taxon>Palaeoheterodonta</taxon>
        <taxon>Unionida</taxon>
        <taxon>Unionoidea</taxon>
        <taxon>Unionidae</taxon>
        <taxon>Ambleminae</taxon>
        <taxon>Lampsilini</taxon>
        <taxon>Potamilus</taxon>
    </lineage>
</organism>
<dbReference type="GO" id="GO:0005634">
    <property type="term" value="C:nucleus"/>
    <property type="evidence" value="ECO:0007669"/>
    <property type="project" value="TreeGrafter"/>
</dbReference>
<evidence type="ECO:0000313" key="7">
    <source>
        <dbReference type="Proteomes" id="UP001195483"/>
    </source>
</evidence>
<evidence type="ECO:0000259" key="5">
    <source>
        <dbReference type="PROSITE" id="PS50089"/>
    </source>
</evidence>
<keyword evidence="3" id="KW-0862">Zinc</keyword>
<proteinExistence type="predicted"/>
<reference evidence="6" key="1">
    <citation type="journal article" date="2021" name="Genome Biol. Evol.">
        <title>A High-Quality Reference Genome for a Parasitic Bivalve with Doubly Uniparental Inheritance (Bivalvia: Unionida).</title>
        <authorList>
            <person name="Smith C.H."/>
        </authorList>
    </citation>
    <scope>NUCLEOTIDE SEQUENCE</scope>
    <source>
        <strain evidence="6">CHS0354</strain>
    </source>
</reference>
<feature type="domain" description="RING-type" evidence="5">
    <location>
        <begin position="48"/>
        <end position="89"/>
    </location>
</feature>
<accession>A0AAE0SMM4</accession>
<dbReference type="PROSITE" id="PS50089">
    <property type="entry name" value="ZF_RING_2"/>
    <property type="match status" value="1"/>
</dbReference>
<evidence type="ECO:0000256" key="4">
    <source>
        <dbReference type="PROSITE-ProRule" id="PRU00175"/>
    </source>
</evidence>
<dbReference type="SUPFAM" id="SSF57850">
    <property type="entry name" value="RING/U-box"/>
    <property type="match status" value="1"/>
</dbReference>
<dbReference type="Pfam" id="PF13639">
    <property type="entry name" value="zf-RING_2"/>
    <property type="match status" value="1"/>
</dbReference>
<dbReference type="InterPro" id="IPR013083">
    <property type="entry name" value="Znf_RING/FYVE/PHD"/>
</dbReference>
<evidence type="ECO:0000256" key="3">
    <source>
        <dbReference type="ARBA" id="ARBA00022833"/>
    </source>
</evidence>
<gene>
    <name evidence="6" type="ORF">CHS0354_001537</name>
</gene>
<dbReference type="PANTHER" id="PTHR45931:SF3">
    <property type="entry name" value="RING ZINC FINGER-CONTAINING PROTEIN"/>
    <property type="match status" value="1"/>
</dbReference>
<protein>
    <recommendedName>
        <fullName evidence="5">RING-type domain-containing protein</fullName>
    </recommendedName>
</protein>
<dbReference type="EMBL" id="JAEAOA010000143">
    <property type="protein sequence ID" value="KAK3594714.1"/>
    <property type="molecule type" value="Genomic_DNA"/>
</dbReference>
<dbReference type="Gene3D" id="3.30.40.10">
    <property type="entry name" value="Zinc/RING finger domain, C3HC4 (zinc finger)"/>
    <property type="match status" value="1"/>
</dbReference>
<keyword evidence="1" id="KW-0479">Metal-binding</keyword>
<reference evidence="6" key="2">
    <citation type="journal article" date="2021" name="Genome Biol. Evol.">
        <title>Developing a high-quality reference genome for a parasitic bivalve with doubly uniparental inheritance (Bivalvia: Unionida).</title>
        <authorList>
            <person name="Smith C.H."/>
        </authorList>
    </citation>
    <scope>NUCLEOTIDE SEQUENCE</scope>
    <source>
        <strain evidence="6">CHS0354</strain>
        <tissue evidence="6">Mantle</tissue>
    </source>
</reference>
<evidence type="ECO:0000313" key="6">
    <source>
        <dbReference type="EMBL" id="KAK3594714.1"/>
    </source>
</evidence>
<sequence>MHHRELTPEDYETLLLLDESVSPRTVSETSLSKFRTDTVKEESTEDRCAVCMIAYTVGQERKFLPCNHVFHSSGIDMWLLNSSRNCPIDGLPVRDPLQEVDWLTLWYMDLCMNLLHCVIRHLRRTLSCNITYAESLMLTLGCHEIWSRFPIYIIPPCLRQNIT</sequence>
<dbReference type="InterPro" id="IPR001841">
    <property type="entry name" value="Znf_RING"/>
</dbReference>
<dbReference type="AlphaFoldDB" id="A0AAE0SMM4"/>
<dbReference type="GO" id="GO:0008270">
    <property type="term" value="F:zinc ion binding"/>
    <property type="evidence" value="ECO:0007669"/>
    <property type="project" value="UniProtKB-KW"/>
</dbReference>
<reference evidence="6" key="3">
    <citation type="submission" date="2023-05" db="EMBL/GenBank/DDBJ databases">
        <authorList>
            <person name="Smith C.H."/>
        </authorList>
    </citation>
    <scope>NUCLEOTIDE SEQUENCE</scope>
    <source>
        <strain evidence="6">CHS0354</strain>
        <tissue evidence="6">Mantle</tissue>
    </source>
</reference>
<name>A0AAE0SMM4_9BIVA</name>
<dbReference type="GO" id="GO:0061630">
    <property type="term" value="F:ubiquitin protein ligase activity"/>
    <property type="evidence" value="ECO:0007669"/>
    <property type="project" value="TreeGrafter"/>
</dbReference>
<keyword evidence="7" id="KW-1185">Reference proteome</keyword>
<comment type="caution">
    <text evidence="6">The sequence shown here is derived from an EMBL/GenBank/DDBJ whole genome shotgun (WGS) entry which is preliminary data.</text>
</comment>